<dbReference type="HOGENOM" id="CLU_1258485_0_0_11"/>
<dbReference type="Proteomes" id="UP000016605">
    <property type="component" value="Unassembled WGS sequence"/>
</dbReference>
<evidence type="ECO:0000313" key="2">
    <source>
        <dbReference type="Proteomes" id="UP000016605"/>
    </source>
</evidence>
<evidence type="ECO:0000313" key="1">
    <source>
        <dbReference type="EMBL" id="ERK71140.1"/>
    </source>
</evidence>
<feature type="non-terminal residue" evidence="1">
    <location>
        <position position="1"/>
    </location>
</feature>
<accession>U2R7C1</accession>
<proteinExistence type="predicted"/>
<gene>
    <name evidence="1" type="ORF">N136_02509</name>
</gene>
<organism evidence="1 2">
    <name type="scientific">Leifsonia aquatica ATCC 14665</name>
    <dbReference type="NCBI Taxonomy" id="1358026"/>
    <lineage>
        <taxon>Bacteria</taxon>
        <taxon>Bacillati</taxon>
        <taxon>Actinomycetota</taxon>
        <taxon>Actinomycetes</taxon>
        <taxon>Micrococcales</taxon>
        <taxon>Microbacteriaceae</taxon>
        <taxon>Leifsonia</taxon>
    </lineage>
</organism>
<dbReference type="AlphaFoldDB" id="U2R7C1"/>
<dbReference type="RefSeq" id="WP_021762871.1">
    <property type="nucleotide sequence ID" value="NZ_KI272201.1"/>
</dbReference>
<dbReference type="EMBL" id="AWVQ01000323">
    <property type="protein sequence ID" value="ERK71140.1"/>
    <property type="molecule type" value="Genomic_DNA"/>
</dbReference>
<sequence>LLRSGRAADALAVAEATAASAEETGLPWLQMLCLELAAGAAASHRSWPMVHLFERRIAGLAGAEPRTDSIVAASALLRAASAAYQSCEPFRSAHVADIVQARWRGLDTGDVAAPRALHLLFRLDEEDDTRAIFEEMEHLFSVSVRRNPRTIAIGAFRFLDLTMHYRGRAAVRGLVDELEQMLGARSLEAALGGSIVREGTVTQDADDRTLELLLRTGAPA</sequence>
<name>U2R7C1_LEIAQ</name>
<protein>
    <submittedName>
        <fullName evidence="1">Uncharacterized protein</fullName>
    </submittedName>
</protein>
<comment type="caution">
    <text evidence="1">The sequence shown here is derived from an EMBL/GenBank/DDBJ whole genome shotgun (WGS) entry which is preliminary data.</text>
</comment>
<reference evidence="1 2" key="1">
    <citation type="submission" date="2013-08" db="EMBL/GenBank/DDBJ databases">
        <authorList>
            <person name="Weinstock G."/>
            <person name="Sodergren E."/>
            <person name="Wylie T."/>
            <person name="Fulton L."/>
            <person name="Fulton R."/>
            <person name="Fronick C."/>
            <person name="O'Laughlin M."/>
            <person name="Godfrey J."/>
            <person name="Miner T."/>
            <person name="Herter B."/>
            <person name="Appelbaum E."/>
            <person name="Cordes M."/>
            <person name="Lek S."/>
            <person name="Wollam A."/>
            <person name="Pepin K.H."/>
            <person name="Palsikar V.B."/>
            <person name="Mitreva M."/>
            <person name="Wilson R.K."/>
        </authorList>
    </citation>
    <scope>NUCLEOTIDE SEQUENCE [LARGE SCALE GENOMIC DNA]</scope>
    <source>
        <strain evidence="1 2">ATCC 14665</strain>
    </source>
</reference>
<dbReference type="PATRIC" id="fig|1358026.3.peg.2137"/>